<name>F0EX57_9NEIS</name>
<dbReference type="SUPFAM" id="SSF158710">
    <property type="entry name" value="PSPTO4464-like"/>
    <property type="match status" value="1"/>
</dbReference>
<comment type="function">
    <text evidence="5">Member of a network of 50S ribosomal subunit biogenesis factors which assembles along the 30S-50S interface, preventing incorrect 23S rRNA structures from forming. Promotes peptidyl transferase center (PTC) maturation.</text>
</comment>
<accession>F0EX57</accession>
<dbReference type="InterPro" id="IPR006839">
    <property type="entry name" value="DarP"/>
</dbReference>
<dbReference type="PANTHER" id="PTHR38101:SF1">
    <property type="entry name" value="UPF0307 PROTEIN YJGA"/>
    <property type="match status" value="1"/>
</dbReference>
<proteinExistence type="inferred from homology"/>
<dbReference type="CDD" id="cd16331">
    <property type="entry name" value="YjgA-like"/>
    <property type="match status" value="1"/>
</dbReference>
<dbReference type="AlphaFoldDB" id="F0EX57"/>
<protein>
    <recommendedName>
        <fullName evidence="5">Dual-action ribosomal maturation protein DarP</fullName>
    </recommendedName>
    <alternativeName>
        <fullName evidence="5">Large ribosomal subunit assembly factor DarP</fullName>
    </alternativeName>
</protein>
<evidence type="ECO:0000256" key="4">
    <source>
        <dbReference type="ARBA" id="ARBA00022884"/>
    </source>
</evidence>
<dbReference type="GO" id="GO:0043022">
    <property type="term" value="F:ribosome binding"/>
    <property type="evidence" value="ECO:0007669"/>
    <property type="project" value="UniProtKB-UniRule"/>
</dbReference>
<dbReference type="HAMAP" id="MF_00765">
    <property type="entry name" value="DarP"/>
    <property type="match status" value="1"/>
</dbReference>
<comment type="subcellular location">
    <subcellularLocation>
        <location evidence="5">Cytoplasm</location>
    </subcellularLocation>
    <text evidence="5">Associates with late stage pre-50S ribosomal subunits.</text>
</comment>
<dbReference type="Gene3D" id="1.10.60.30">
    <property type="entry name" value="PSPTO4464-like domains"/>
    <property type="match status" value="2"/>
</dbReference>
<keyword evidence="7" id="KW-1185">Reference proteome</keyword>
<evidence type="ECO:0000256" key="2">
    <source>
        <dbReference type="ARBA" id="ARBA00022517"/>
    </source>
</evidence>
<dbReference type="GO" id="GO:0019843">
    <property type="term" value="F:rRNA binding"/>
    <property type="evidence" value="ECO:0007669"/>
    <property type="project" value="UniProtKB-UniRule"/>
</dbReference>
<dbReference type="Pfam" id="PF04751">
    <property type="entry name" value="DarP"/>
    <property type="match status" value="1"/>
</dbReference>
<evidence type="ECO:0000256" key="5">
    <source>
        <dbReference type="HAMAP-Rule" id="MF_00765"/>
    </source>
</evidence>
<dbReference type="InterPro" id="IPR023153">
    <property type="entry name" value="DarP_sf"/>
</dbReference>
<comment type="similarity">
    <text evidence="5">Belongs to the DarP family.</text>
</comment>
<evidence type="ECO:0000313" key="7">
    <source>
        <dbReference type="Proteomes" id="UP000004088"/>
    </source>
</evidence>
<keyword evidence="3 5" id="KW-0699">rRNA-binding</keyword>
<dbReference type="NCBIfam" id="NF003593">
    <property type="entry name" value="PRK05255.1-1"/>
    <property type="match status" value="1"/>
</dbReference>
<keyword evidence="2 5" id="KW-0690">Ribosome biogenesis</keyword>
<reference evidence="6 7" key="1">
    <citation type="submission" date="2011-01" db="EMBL/GenBank/DDBJ databases">
        <authorList>
            <person name="Muzny D."/>
            <person name="Qin X."/>
            <person name="Deng J."/>
            <person name="Jiang H."/>
            <person name="Liu Y."/>
            <person name="Qu J."/>
            <person name="Song X.-Z."/>
            <person name="Zhang L."/>
            <person name="Thornton R."/>
            <person name="Coyle M."/>
            <person name="Francisco L."/>
            <person name="Jackson L."/>
            <person name="Javaid M."/>
            <person name="Korchina V."/>
            <person name="Kovar C."/>
            <person name="Mata R."/>
            <person name="Mathew T."/>
            <person name="Ngo R."/>
            <person name="Nguyen L."/>
            <person name="Nguyen N."/>
            <person name="Okwuonu G."/>
            <person name="Ongeri F."/>
            <person name="Pham C."/>
            <person name="Simmons D."/>
            <person name="Wilczek-Boney K."/>
            <person name="Hale W."/>
            <person name="Jakkamsetti A."/>
            <person name="Pham P."/>
            <person name="Ruth R."/>
            <person name="San Lucas F."/>
            <person name="Warren J."/>
            <person name="Zhang J."/>
            <person name="Zhao Z."/>
            <person name="Zhou C."/>
            <person name="Zhu D."/>
            <person name="Lee S."/>
            <person name="Bess C."/>
            <person name="Blankenburg K."/>
            <person name="Forbes L."/>
            <person name="Fu Q."/>
            <person name="Gubbala S."/>
            <person name="Hirani K."/>
            <person name="Jayaseelan J.C."/>
            <person name="Lara F."/>
            <person name="Munidasa M."/>
            <person name="Palculict T."/>
            <person name="Patil S."/>
            <person name="Pu L.-L."/>
            <person name="Saada N."/>
            <person name="Tang L."/>
            <person name="Weissenberger G."/>
            <person name="Zhu Y."/>
            <person name="Hemphill L."/>
            <person name="Shang Y."/>
            <person name="Youmans B."/>
            <person name="Ayvaz T."/>
            <person name="Ross M."/>
            <person name="Santibanez J."/>
            <person name="Aqrawi P."/>
            <person name="Gross S."/>
            <person name="Joshi V."/>
            <person name="Fowler G."/>
            <person name="Nazareth L."/>
            <person name="Reid J."/>
            <person name="Worley K."/>
            <person name="Petrosino J."/>
            <person name="Highlander S."/>
            <person name="Gibbs R."/>
        </authorList>
    </citation>
    <scope>NUCLEOTIDE SEQUENCE [LARGE SCALE GENOMIC DNA]</scope>
    <source>
        <strain evidence="6 7">ATCC 33394</strain>
    </source>
</reference>
<dbReference type="PANTHER" id="PTHR38101">
    <property type="entry name" value="UPF0307 PROTEIN YJGA"/>
    <property type="match status" value="1"/>
</dbReference>
<comment type="caution">
    <text evidence="6">The sequence shown here is derived from an EMBL/GenBank/DDBJ whole genome shotgun (WGS) entry which is preliminary data.</text>
</comment>
<dbReference type="GO" id="GO:1902626">
    <property type="term" value="P:assembly of large subunit precursor of preribosome"/>
    <property type="evidence" value="ECO:0007669"/>
    <property type="project" value="UniProtKB-UniRule"/>
</dbReference>
<dbReference type="Proteomes" id="UP000004088">
    <property type="component" value="Unassembled WGS sequence"/>
</dbReference>
<sequence length="177" mass="20650">MHDMENQDEWVSKTRKKKQMDELQDLGMELTRLSASTLKKIALPEDLHEAIKEYQKITSNSAVKRQRQYIGRLMRDVDPEPIRTFLAKLKGENRAHNAFLQRVEQMRERLLADDDALTAFVAQYPHADAGSLRTLIRNARKEAEQNKPPKNFRALYQEVKWVMDAENNAPDIEDSEE</sequence>
<evidence type="ECO:0000256" key="3">
    <source>
        <dbReference type="ARBA" id="ARBA00022730"/>
    </source>
</evidence>
<dbReference type="STRING" id="888741.HMPREF9098_0437"/>
<organism evidence="6 7">
    <name type="scientific">Kingella denitrificans ATCC 33394</name>
    <dbReference type="NCBI Taxonomy" id="888741"/>
    <lineage>
        <taxon>Bacteria</taxon>
        <taxon>Pseudomonadati</taxon>
        <taxon>Pseudomonadota</taxon>
        <taxon>Betaproteobacteria</taxon>
        <taxon>Neisseriales</taxon>
        <taxon>Neisseriaceae</taxon>
        <taxon>Kingella</taxon>
    </lineage>
</organism>
<gene>
    <name evidence="5" type="primary">darP</name>
    <name evidence="6" type="ORF">HMPREF9098_0437</name>
</gene>
<dbReference type="GO" id="GO:0005737">
    <property type="term" value="C:cytoplasm"/>
    <property type="evidence" value="ECO:0007669"/>
    <property type="project" value="UniProtKB-SubCell"/>
</dbReference>
<keyword evidence="4 5" id="KW-0694">RNA-binding</keyword>
<keyword evidence="1 5" id="KW-0963">Cytoplasm</keyword>
<dbReference type="PIRSF" id="PIRSF016183">
    <property type="entry name" value="UCP016183"/>
    <property type="match status" value="1"/>
</dbReference>
<evidence type="ECO:0000256" key="1">
    <source>
        <dbReference type="ARBA" id="ARBA00022490"/>
    </source>
</evidence>
<dbReference type="EMBL" id="AEWV01000006">
    <property type="protein sequence ID" value="EGC18288.1"/>
    <property type="molecule type" value="Genomic_DNA"/>
</dbReference>
<evidence type="ECO:0000313" key="6">
    <source>
        <dbReference type="EMBL" id="EGC18288.1"/>
    </source>
</evidence>
<dbReference type="HOGENOM" id="CLU_106757_1_0_4"/>